<keyword evidence="2" id="KW-1185">Reference proteome</keyword>
<organism evidence="1 2">
    <name type="scientific">Amanita muscaria (strain Koide BX008)</name>
    <dbReference type="NCBI Taxonomy" id="946122"/>
    <lineage>
        <taxon>Eukaryota</taxon>
        <taxon>Fungi</taxon>
        <taxon>Dikarya</taxon>
        <taxon>Basidiomycota</taxon>
        <taxon>Agaricomycotina</taxon>
        <taxon>Agaricomycetes</taxon>
        <taxon>Agaricomycetidae</taxon>
        <taxon>Agaricales</taxon>
        <taxon>Pluteineae</taxon>
        <taxon>Amanitaceae</taxon>
        <taxon>Amanita</taxon>
    </lineage>
</organism>
<dbReference type="Proteomes" id="UP000054549">
    <property type="component" value="Unassembled WGS sequence"/>
</dbReference>
<dbReference type="EMBL" id="KN818233">
    <property type="protein sequence ID" value="KIL67065.1"/>
    <property type="molecule type" value="Genomic_DNA"/>
</dbReference>
<gene>
    <name evidence="1" type="ORF">M378DRAFT_74399</name>
</gene>
<proteinExistence type="predicted"/>
<accession>A0A0C2SUJ2</accession>
<dbReference type="AlphaFoldDB" id="A0A0C2SUJ2"/>
<evidence type="ECO:0000313" key="2">
    <source>
        <dbReference type="Proteomes" id="UP000054549"/>
    </source>
</evidence>
<sequence length="291" mass="32775">MLHTFDISRSSIGGIPFTAAPRLKKLYLRSLPNRKFISAIPWDQLVELTIEQGQTISMILEVIQCCPRLESLSLNVEGGDDDDDDDSLACRSITQHDTLRRLHLDMLPFRNGVIDHLTLPALTDLSLGYFSDSIPSCSQLVAFFTRSNCELQELALCRSEFGPSELLECLSHRSCQTLTRLVIQVYSESIPMVDSEILIRLTYSDVDDEVPLCPKLGHLELKCCYCSDTSFPDLLGRMIQSRCFGRTPDAQLRSLRLILWYPVSSEDYELLQFASRNGGLELAYSHGGVVF</sequence>
<dbReference type="InterPro" id="IPR032675">
    <property type="entry name" value="LRR_dom_sf"/>
</dbReference>
<dbReference type="InParanoid" id="A0A0C2SUJ2"/>
<name>A0A0C2SUJ2_AMAMK</name>
<dbReference type="SUPFAM" id="SSF52047">
    <property type="entry name" value="RNI-like"/>
    <property type="match status" value="1"/>
</dbReference>
<dbReference type="Gene3D" id="3.80.10.10">
    <property type="entry name" value="Ribonuclease Inhibitor"/>
    <property type="match status" value="1"/>
</dbReference>
<reference evidence="1 2" key="1">
    <citation type="submission" date="2014-04" db="EMBL/GenBank/DDBJ databases">
        <title>Evolutionary Origins and Diversification of the Mycorrhizal Mutualists.</title>
        <authorList>
            <consortium name="DOE Joint Genome Institute"/>
            <consortium name="Mycorrhizal Genomics Consortium"/>
            <person name="Kohler A."/>
            <person name="Kuo A."/>
            <person name="Nagy L.G."/>
            <person name="Floudas D."/>
            <person name="Copeland A."/>
            <person name="Barry K.W."/>
            <person name="Cichocki N."/>
            <person name="Veneault-Fourrey C."/>
            <person name="LaButti K."/>
            <person name="Lindquist E.A."/>
            <person name="Lipzen A."/>
            <person name="Lundell T."/>
            <person name="Morin E."/>
            <person name="Murat C."/>
            <person name="Riley R."/>
            <person name="Ohm R."/>
            <person name="Sun H."/>
            <person name="Tunlid A."/>
            <person name="Henrissat B."/>
            <person name="Grigoriev I.V."/>
            <person name="Hibbett D.S."/>
            <person name="Martin F."/>
        </authorList>
    </citation>
    <scope>NUCLEOTIDE SEQUENCE [LARGE SCALE GENOMIC DNA]</scope>
    <source>
        <strain evidence="1 2">Koide BX008</strain>
    </source>
</reference>
<dbReference type="OrthoDB" id="2878720at2759"/>
<dbReference type="HOGENOM" id="CLU_083351_0_0_1"/>
<protein>
    <submittedName>
        <fullName evidence="1">Uncharacterized protein</fullName>
    </submittedName>
</protein>
<evidence type="ECO:0000313" key="1">
    <source>
        <dbReference type="EMBL" id="KIL67065.1"/>
    </source>
</evidence>